<dbReference type="RefSeq" id="WP_009534735.1">
    <property type="nucleotide sequence ID" value="NZ_KE148312.1"/>
</dbReference>
<keyword evidence="2" id="KW-0645">Protease</keyword>
<dbReference type="SUPFAM" id="SSF50156">
    <property type="entry name" value="PDZ domain-like"/>
    <property type="match status" value="1"/>
</dbReference>
<feature type="region of interest" description="Disordered" evidence="4">
    <location>
        <begin position="59"/>
        <end position="85"/>
    </location>
</feature>
<dbReference type="SUPFAM" id="SSF50494">
    <property type="entry name" value="Trypsin-like serine proteases"/>
    <property type="match status" value="1"/>
</dbReference>
<dbReference type="Gene3D" id="2.30.42.10">
    <property type="match status" value="1"/>
</dbReference>
<gene>
    <name evidence="7" type="ORF">HMPREF9625_00877</name>
</gene>
<dbReference type="InterPro" id="IPR043504">
    <property type="entry name" value="Peptidase_S1_PA_chymotrypsin"/>
</dbReference>
<keyword evidence="3" id="KW-0378">Hydrolase</keyword>
<dbReference type="STRING" id="796943.HMPREF9625_00877"/>
<proteinExistence type="inferred from homology"/>
<evidence type="ECO:0000313" key="7">
    <source>
        <dbReference type="EMBL" id="EHL11310.1"/>
    </source>
</evidence>
<evidence type="ECO:0000259" key="6">
    <source>
        <dbReference type="Pfam" id="PF13180"/>
    </source>
</evidence>
<evidence type="ECO:0000256" key="3">
    <source>
        <dbReference type="ARBA" id="ARBA00022801"/>
    </source>
</evidence>
<feature type="domain" description="PDZ" evidence="6">
    <location>
        <begin position="314"/>
        <end position="406"/>
    </location>
</feature>
<dbReference type="HOGENOM" id="CLU_020120_0_1_9"/>
<dbReference type="InterPro" id="IPR036034">
    <property type="entry name" value="PDZ_sf"/>
</dbReference>
<dbReference type="InterPro" id="IPR001940">
    <property type="entry name" value="Peptidase_S1C"/>
</dbReference>
<name>G9WNE4_9FIRM</name>
<dbReference type="Proteomes" id="UP000018461">
    <property type="component" value="Unassembled WGS sequence"/>
</dbReference>
<dbReference type="GO" id="GO:0004252">
    <property type="term" value="F:serine-type endopeptidase activity"/>
    <property type="evidence" value="ECO:0007669"/>
    <property type="project" value="InterPro"/>
</dbReference>
<sequence>MNRGRKFAGLVLSAMLFGSVAGGTMVGVNALSTQYRSEVLGQANANKGTTLFGEDAANKETEKNSAQQLNSSSANTRSEASGSVSEIAKNAMPEVVSITNTIRYQQYGYSIFGQSGEQEAAASGSGVIIGKNDSELLIVTNNHVVEDSTALSVQFVDGKSYDAEIKGTDSDVDLAVIAIPLSAISQDTLNSISFAKYGDSDSVSVGDQVVAIGNALGYGQSVTTGIISAKNRDISTEGGTESGLLQTDAAINPGNSGGALLNMNGELIGINVAKYSDTTVEGMGYSIPSKKVKEIVEGLSKRTTRAKVSQEEKGYIGIQGKTVDSSISEAYNMPEGIYIFKLLTGEGIDNSALQEKDIITKFDGQSVASLEELSGLLSRYKAGEKVEVTVQRLSGKGEYEEKTVSVTLGKNNQSETRG</sequence>
<feature type="signal peptide" evidence="5">
    <location>
        <begin position="1"/>
        <end position="21"/>
    </location>
</feature>
<dbReference type="Gene3D" id="2.40.10.10">
    <property type="entry name" value="Trypsin-like serine proteases"/>
    <property type="match status" value="2"/>
</dbReference>
<dbReference type="EMBL" id="AFZC02000003">
    <property type="protein sequence ID" value="EHL11310.1"/>
    <property type="molecule type" value="Genomic_DNA"/>
</dbReference>
<comment type="caution">
    <text evidence="7">The sequence shown here is derived from an EMBL/GenBank/DDBJ whole genome shotgun (WGS) entry which is preliminary data.</text>
</comment>
<dbReference type="InterPro" id="IPR001478">
    <property type="entry name" value="PDZ"/>
</dbReference>
<reference evidence="7" key="1">
    <citation type="submission" date="2011-08" db="EMBL/GenBank/DDBJ databases">
        <authorList>
            <consortium name="The Broad Institute Genome Sequencing Platform"/>
            <person name="Earl A."/>
            <person name="Ward D."/>
            <person name="Feldgarden M."/>
            <person name="Gevers D."/>
            <person name="Sizova M."/>
            <person name="Hazen A."/>
            <person name="Epstein S."/>
            <person name="Young S.K."/>
            <person name="Zeng Q."/>
            <person name="Gargeya S."/>
            <person name="Fitzgerald M."/>
            <person name="Haas B."/>
            <person name="Abouelleil A."/>
            <person name="Alvarado L."/>
            <person name="Arachchi H.M."/>
            <person name="Berlin A."/>
            <person name="Brown A."/>
            <person name="Chapman S.B."/>
            <person name="Chen Z."/>
            <person name="Dunbar C."/>
            <person name="Freedman E."/>
            <person name="Gearin G."/>
            <person name="Gellesch M."/>
            <person name="Goldberg J."/>
            <person name="Griggs A."/>
            <person name="Gujja S."/>
            <person name="Heiman D."/>
            <person name="Howarth C."/>
            <person name="Larson L."/>
            <person name="Lui A."/>
            <person name="MacDonald P.J.P."/>
            <person name="Montmayeur A."/>
            <person name="Murphy C."/>
            <person name="Neiman D."/>
            <person name="Pearson M."/>
            <person name="Priest M."/>
            <person name="Roberts A."/>
            <person name="Saif S."/>
            <person name="Shea T."/>
            <person name="Shenoy N."/>
            <person name="Sisk P."/>
            <person name="Stolte C."/>
            <person name="Sykes S."/>
            <person name="Wortman J."/>
            <person name="Nusbaum C."/>
            <person name="Birren B."/>
        </authorList>
    </citation>
    <scope>NUCLEOTIDE SEQUENCE</scope>
    <source>
        <strain evidence="7">ACB1</strain>
    </source>
</reference>
<reference evidence="7" key="2">
    <citation type="submission" date="2013-03" db="EMBL/GenBank/DDBJ databases">
        <title>The Genome Sequence of Oribacterium sp. ACB1.</title>
        <authorList>
            <consortium name="The Broad Institute Genomics Platform"/>
            <consortium name="The Broad Institute Genome Sequencing Center for Infectious Disease"/>
            <person name="Earl A."/>
            <person name="Ward D."/>
            <person name="Feldgarden M."/>
            <person name="Gevers D."/>
            <person name="Sizova M."/>
            <person name="Hazen A."/>
            <person name="Epstein S."/>
            <person name="Walker B."/>
            <person name="Young S."/>
            <person name="Zeng Q."/>
            <person name="Gargeya S."/>
            <person name="Fitzgerald M."/>
            <person name="Haas B."/>
            <person name="Abouelleil A."/>
            <person name="Allen A.W."/>
            <person name="Alvarado L."/>
            <person name="Arachchi H.M."/>
            <person name="Berlin A.M."/>
            <person name="Chapman S.B."/>
            <person name="Gainer-Dewar J."/>
            <person name="Goldberg J."/>
            <person name="Griggs A."/>
            <person name="Gujja S."/>
            <person name="Hansen M."/>
            <person name="Howarth C."/>
            <person name="Imamovic A."/>
            <person name="Ireland A."/>
            <person name="Larimer J."/>
            <person name="McCowan C."/>
            <person name="Murphy C."/>
            <person name="Pearson M."/>
            <person name="Poon T.W."/>
            <person name="Priest M."/>
            <person name="Roberts A."/>
            <person name="Saif S."/>
            <person name="Shea T."/>
            <person name="Sisk P."/>
            <person name="Sykes S."/>
            <person name="Wortman J."/>
            <person name="Nusbaum C."/>
            <person name="Birren B."/>
        </authorList>
    </citation>
    <scope>NUCLEOTIDE SEQUENCE [LARGE SCALE GENOMIC DNA]</scope>
    <source>
        <strain evidence="7">ACB1</strain>
    </source>
</reference>
<organism evidence="7 8">
    <name type="scientific">Oribacterium parvum ACB1</name>
    <dbReference type="NCBI Taxonomy" id="796943"/>
    <lineage>
        <taxon>Bacteria</taxon>
        <taxon>Bacillati</taxon>
        <taxon>Bacillota</taxon>
        <taxon>Clostridia</taxon>
        <taxon>Lachnospirales</taxon>
        <taxon>Lachnospiraceae</taxon>
        <taxon>Oribacterium</taxon>
    </lineage>
</organism>
<comment type="similarity">
    <text evidence="1">Belongs to the peptidase S1C family.</text>
</comment>
<evidence type="ECO:0000256" key="5">
    <source>
        <dbReference type="SAM" id="SignalP"/>
    </source>
</evidence>
<accession>G9WNE4</accession>
<dbReference type="PANTHER" id="PTHR43343:SF3">
    <property type="entry name" value="PROTEASE DO-LIKE 8, CHLOROPLASTIC"/>
    <property type="match status" value="1"/>
</dbReference>
<feature type="compositionally biased region" description="Low complexity" evidence="4">
    <location>
        <begin position="64"/>
        <end position="75"/>
    </location>
</feature>
<dbReference type="AlphaFoldDB" id="G9WNE4"/>
<evidence type="ECO:0000256" key="1">
    <source>
        <dbReference type="ARBA" id="ARBA00010541"/>
    </source>
</evidence>
<evidence type="ECO:0000313" key="8">
    <source>
        <dbReference type="Proteomes" id="UP000018461"/>
    </source>
</evidence>
<dbReference type="Pfam" id="PF13180">
    <property type="entry name" value="PDZ_2"/>
    <property type="match status" value="1"/>
</dbReference>
<dbReference type="InterPro" id="IPR009003">
    <property type="entry name" value="Peptidase_S1_PA"/>
</dbReference>
<keyword evidence="8" id="KW-1185">Reference proteome</keyword>
<protein>
    <recommendedName>
        <fullName evidence="6">PDZ domain-containing protein</fullName>
    </recommendedName>
</protein>
<dbReference type="PRINTS" id="PR00834">
    <property type="entry name" value="PROTEASES2C"/>
</dbReference>
<keyword evidence="5" id="KW-0732">Signal</keyword>
<feature type="chain" id="PRO_5038409592" description="PDZ domain-containing protein" evidence="5">
    <location>
        <begin position="22"/>
        <end position="418"/>
    </location>
</feature>
<evidence type="ECO:0000256" key="4">
    <source>
        <dbReference type="SAM" id="MobiDB-lite"/>
    </source>
</evidence>
<dbReference type="InterPro" id="IPR051201">
    <property type="entry name" value="Chloro_Bact_Ser_Proteases"/>
</dbReference>
<dbReference type="Pfam" id="PF13365">
    <property type="entry name" value="Trypsin_2"/>
    <property type="match status" value="1"/>
</dbReference>
<dbReference type="PATRIC" id="fig|796943.3.peg.1289"/>
<dbReference type="PANTHER" id="PTHR43343">
    <property type="entry name" value="PEPTIDASE S12"/>
    <property type="match status" value="1"/>
</dbReference>
<evidence type="ECO:0000256" key="2">
    <source>
        <dbReference type="ARBA" id="ARBA00022670"/>
    </source>
</evidence>
<dbReference type="GO" id="GO:0006508">
    <property type="term" value="P:proteolysis"/>
    <property type="evidence" value="ECO:0007669"/>
    <property type="project" value="UniProtKB-KW"/>
</dbReference>